<evidence type="ECO:0000313" key="6">
    <source>
        <dbReference type="EMBL" id="MBY8889388.1"/>
    </source>
</evidence>
<evidence type="ECO:0000256" key="3">
    <source>
        <dbReference type="RuleBase" id="RU000363"/>
    </source>
</evidence>
<gene>
    <name evidence="6" type="ORF">K7472_31775</name>
</gene>
<keyword evidence="2" id="KW-0560">Oxidoreductase</keyword>
<feature type="domain" description="Ketoreductase" evidence="5">
    <location>
        <begin position="40"/>
        <end position="220"/>
    </location>
</feature>
<accession>A0ABS7R1P0</accession>
<evidence type="ECO:0000259" key="5">
    <source>
        <dbReference type="SMART" id="SM00822"/>
    </source>
</evidence>
<dbReference type="InterPro" id="IPR057326">
    <property type="entry name" value="KR_dom"/>
</dbReference>
<feature type="region of interest" description="Disordered" evidence="4">
    <location>
        <begin position="1"/>
        <end position="40"/>
    </location>
</feature>
<dbReference type="Pfam" id="PF00106">
    <property type="entry name" value="adh_short"/>
    <property type="match status" value="1"/>
</dbReference>
<evidence type="ECO:0000256" key="1">
    <source>
        <dbReference type="ARBA" id="ARBA00006484"/>
    </source>
</evidence>
<dbReference type="PANTHER" id="PTHR44196:SF1">
    <property type="entry name" value="DEHYDROGENASE_REDUCTASE SDR FAMILY MEMBER 7B"/>
    <property type="match status" value="1"/>
</dbReference>
<dbReference type="InterPro" id="IPR020904">
    <property type="entry name" value="Sc_DH/Rdtase_CS"/>
</dbReference>
<evidence type="ECO:0000313" key="7">
    <source>
        <dbReference type="Proteomes" id="UP001198565"/>
    </source>
</evidence>
<dbReference type="SMART" id="SM00822">
    <property type="entry name" value="PKS_KR"/>
    <property type="match status" value="1"/>
</dbReference>
<keyword evidence="7" id="KW-1185">Reference proteome</keyword>
<organism evidence="6 7">
    <name type="scientific">Streptantibioticus parmotrematis</name>
    <dbReference type="NCBI Taxonomy" id="2873249"/>
    <lineage>
        <taxon>Bacteria</taxon>
        <taxon>Bacillati</taxon>
        <taxon>Actinomycetota</taxon>
        <taxon>Actinomycetes</taxon>
        <taxon>Kitasatosporales</taxon>
        <taxon>Streptomycetaceae</taxon>
        <taxon>Streptantibioticus</taxon>
    </lineage>
</organism>
<protein>
    <submittedName>
        <fullName evidence="6">SDR family NAD(P)-dependent oxidoreductase</fullName>
    </submittedName>
</protein>
<dbReference type="SUPFAM" id="SSF51735">
    <property type="entry name" value="NAD(P)-binding Rossmann-fold domains"/>
    <property type="match status" value="1"/>
</dbReference>
<dbReference type="RefSeq" id="WP_222982654.1">
    <property type="nucleotide sequence ID" value="NZ_JAINVZ010000044.1"/>
</dbReference>
<sequence>MTHHLPTGGTVSAAAAGPHAAARPLPERPPRRTPGGTPPPAVLVTGASSGIGAAVARRLAAAGACELLLNGRDAQRLSAVAAATGGLAMPGDLTTLEGARELAERAERHLGRLDVLVASAGVGWCGPFAQMPPDAVDRLLAVNLAAPLHMVRSLLPGMLRRNAGHVVLVASIAGAVGVGGEAVYSATKAALCSFADGLRYELRDTGVRVSVLVPGAVDTPFFARRGAPYTRRHPRTVPPERVAEQVHRALLRPRDEVFVPGWLRLPARLHGAAPVVFRRLAERFG</sequence>
<name>A0ABS7R1P0_9ACTN</name>
<proteinExistence type="inferred from homology"/>
<dbReference type="CDD" id="cd05233">
    <property type="entry name" value="SDR_c"/>
    <property type="match status" value="1"/>
</dbReference>
<dbReference type="InterPro" id="IPR036291">
    <property type="entry name" value="NAD(P)-bd_dom_sf"/>
</dbReference>
<dbReference type="PRINTS" id="PR00080">
    <property type="entry name" value="SDRFAMILY"/>
</dbReference>
<dbReference type="InterPro" id="IPR002347">
    <property type="entry name" value="SDR_fam"/>
</dbReference>
<dbReference type="PRINTS" id="PR00081">
    <property type="entry name" value="GDHRDH"/>
</dbReference>
<dbReference type="PANTHER" id="PTHR44196">
    <property type="entry name" value="DEHYDROGENASE/REDUCTASE SDR FAMILY MEMBER 7B"/>
    <property type="match status" value="1"/>
</dbReference>
<dbReference type="Proteomes" id="UP001198565">
    <property type="component" value="Unassembled WGS sequence"/>
</dbReference>
<reference evidence="6 7" key="1">
    <citation type="submission" date="2021-08" db="EMBL/GenBank/DDBJ databases">
        <title>Streptomyces sp. PTM05 isolated from lichen.</title>
        <authorList>
            <person name="Somphong A."/>
            <person name="Phongsopitanun W."/>
            <person name="Tanasupawat S."/>
        </authorList>
    </citation>
    <scope>NUCLEOTIDE SEQUENCE [LARGE SCALE GENOMIC DNA]</scope>
    <source>
        <strain evidence="6 7">Ptm05</strain>
    </source>
</reference>
<dbReference type="Gene3D" id="3.40.50.720">
    <property type="entry name" value="NAD(P)-binding Rossmann-like Domain"/>
    <property type="match status" value="1"/>
</dbReference>
<dbReference type="PROSITE" id="PS00061">
    <property type="entry name" value="ADH_SHORT"/>
    <property type="match status" value="1"/>
</dbReference>
<evidence type="ECO:0000256" key="2">
    <source>
        <dbReference type="ARBA" id="ARBA00023002"/>
    </source>
</evidence>
<comment type="caution">
    <text evidence="6">The sequence shown here is derived from an EMBL/GenBank/DDBJ whole genome shotgun (WGS) entry which is preliminary data.</text>
</comment>
<dbReference type="EMBL" id="JAINVZ010000044">
    <property type="protein sequence ID" value="MBY8889388.1"/>
    <property type="molecule type" value="Genomic_DNA"/>
</dbReference>
<comment type="similarity">
    <text evidence="1 3">Belongs to the short-chain dehydrogenases/reductases (SDR) family.</text>
</comment>
<evidence type="ECO:0000256" key="4">
    <source>
        <dbReference type="SAM" id="MobiDB-lite"/>
    </source>
</evidence>
<feature type="compositionally biased region" description="Low complexity" evidence="4">
    <location>
        <begin position="13"/>
        <end position="24"/>
    </location>
</feature>